<evidence type="ECO:0000313" key="4">
    <source>
        <dbReference type="Proteomes" id="UP000306628"/>
    </source>
</evidence>
<dbReference type="GO" id="GO:0016787">
    <property type="term" value="F:hydrolase activity"/>
    <property type="evidence" value="ECO:0007669"/>
    <property type="project" value="UniProtKB-KW"/>
</dbReference>
<dbReference type="EMBL" id="VCKX01000022">
    <property type="protein sequence ID" value="TMR36732.1"/>
    <property type="molecule type" value="Genomic_DNA"/>
</dbReference>
<dbReference type="GO" id="GO:0016831">
    <property type="term" value="F:carboxy-lyase activity"/>
    <property type="evidence" value="ECO:0007669"/>
    <property type="project" value="InterPro"/>
</dbReference>
<feature type="domain" description="Amidohydrolase-related" evidence="2">
    <location>
        <begin position="7"/>
        <end position="303"/>
    </location>
</feature>
<evidence type="ECO:0000259" key="2">
    <source>
        <dbReference type="Pfam" id="PF04909"/>
    </source>
</evidence>
<dbReference type="InterPro" id="IPR032466">
    <property type="entry name" value="Metal_Hydrolase"/>
</dbReference>
<keyword evidence="3" id="KW-0378">Hydrolase</keyword>
<sequence>MSDPRRIDVHHHAIPPKKAKLMREAGAPFAIPWSLEETQEVMGVNGIEFALISNAIPDFSPTSGAAARLNRGSNESIAELVADHPDRFGLLAALPMPYVDLALAELAHAYDVLGADGVVLVPHAGSQYLGDPLYDVLFEELNRRRAVVLVHPMALPAVEHVSVPYVLADFLLDTTRGALNLIMSGALDRYPDISFILSHGGGFLPYAAFRAEVLGAAFFGLDRARVRDGLRRFYYDTALTGSSALPSLLETVTPDRIVFGTDWSAIPAGLVAECVQDLESPRLGLAGADRALIDRGNALGLFPGVAQRLAVRV</sequence>
<dbReference type="AlphaFoldDB" id="A0A5S4GVG9"/>
<proteinExistence type="predicted"/>
<dbReference type="PANTHER" id="PTHR21240:SF28">
    <property type="entry name" value="ISO-OROTATE DECARBOXYLASE (EUROFUNG)"/>
    <property type="match status" value="1"/>
</dbReference>
<dbReference type="PANTHER" id="PTHR21240">
    <property type="entry name" value="2-AMINO-3-CARBOXYLMUCONATE-6-SEMIALDEHYDE DECARBOXYLASE"/>
    <property type="match status" value="1"/>
</dbReference>
<keyword evidence="1" id="KW-0456">Lyase</keyword>
<name>A0A5S4GVG9_9ACTN</name>
<reference evidence="3 4" key="1">
    <citation type="submission" date="2019-05" db="EMBL/GenBank/DDBJ databases">
        <title>Draft genome sequence of Nonomuraea zeae DSM 100528.</title>
        <authorList>
            <person name="Saricaoglu S."/>
            <person name="Isik K."/>
        </authorList>
    </citation>
    <scope>NUCLEOTIDE SEQUENCE [LARGE SCALE GENOMIC DNA]</scope>
    <source>
        <strain evidence="3 4">DSM 100528</strain>
    </source>
</reference>
<dbReference type="InterPro" id="IPR032465">
    <property type="entry name" value="ACMSD"/>
</dbReference>
<dbReference type="RefSeq" id="WP_138689361.1">
    <property type="nucleotide sequence ID" value="NZ_JBHSAZ010000107.1"/>
</dbReference>
<evidence type="ECO:0000313" key="3">
    <source>
        <dbReference type="EMBL" id="TMR36732.1"/>
    </source>
</evidence>
<dbReference type="Pfam" id="PF04909">
    <property type="entry name" value="Amidohydro_2"/>
    <property type="match status" value="1"/>
</dbReference>
<dbReference type="Proteomes" id="UP000306628">
    <property type="component" value="Unassembled WGS sequence"/>
</dbReference>
<dbReference type="SUPFAM" id="SSF51556">
    <property type="entry name" value="Metallo-dependent hydrolases"/>
    <property type="match status" value="1"/>
</dbReference>
<dbReference type="Gene3D" id="3.20.20.140">
    <property type="entry name" value="Metal-dependent hydrolases"/>
    <property type="match status" value="1"/>
</dbReference>
<dbReference type="GO" id="GO:0005737">
    <property type="term" value="C:cytoplasm"/>
    <property type="evidence" value="ECO:0007669"/>
    <property type="project" value="TreeGrafter"/>
</dbReference>
<gene>
    <name evidence="3" type="ORF">ETD85_10060</name>
</gene>
<organism evidence="3 4">
    <name type="scientific">Nonomuraea zeae</name>
    <dbReference type="NCBI Taxonomy" id="1642303"/>
    <lineage>
        <taxon>Bacteria</taxon>
        <taxon>Bacillati</taxon>
        <taxon>Actinomycetota</taxon>
        <taxon>Actinomycetes</taxon>
        <taxon>Streptosporangiales</taxon>
        <taxon>Streptosporangiaceae</taxon>
        <taxon>Nonomuraea</taxon>
    </lineage>
</organism>
<accession>A0A5S4GVG9</accession>
<protein>
    <submittedName>
        <fullName evidence="3">Amidohydrolase</fullName>
    </submittedName>
</protein>
<dbReference type="GO" id="GO:0019748">
    <property type="term" value="P:secondary metabolic process"/>
    <property type="evidence" value="ECO:0007669"/>
    <property type="project" value="TreeGrafter"/>
</dbReference>
<dbReference type="OrthoDB" id="149172at2"/>
<comment type="caution">
    <text evidence="3">The sequence shown here is derived from an EMBL/GenBank/DDBJ whole genome shotgun (WGS) entry which is preliminary data.</text>
</comment>
<evidence type="ECO:0000256" key="1">
    <source>
        <dbReference type="ARBA" id="ARBA00023239"/>
    </source>
</evidence>
<keyword evidence="4" id="KW-1185">Reference proteome</keyword>
<dbReference type="InterPro" id="IPR006680">
    <property type="entry name" value="Amidohydro-rel"/>
</dbReference>